<proteinExistence type="predicted"/>
<dbReference type="Proteomes" id="UP001498398">
    <property type="component" value="Unassembled WGS sequence"/>
</dbReference>
<dbReference type="InterPro" id="IPR012597">
    <property type="entry name" value="Pheromone"/>
</dbReference>
<keyword evidence="2" id="KW-1185">Reference proteome</keyword>
<reference evidence="1 2" key="1">
    <citation type="submission" date="2024-01" db="EMBL/GenBank/DDBJ databases">
        <title>A draft genome for the cacao thread blight pathogen Marasmiellus scandens.</title>
        <authorList>
            <person name="Baruah I.K."/>
            <person name="Leung J."/>
            <person name="Bukari Y."/>
            <person name="Amoako-Attah I."/>
            <person name="Meinhardt L.W."/>
            <person name="Bailey B.A."/>
            <person name="Cohen S.P."/>
        </authorList>
    </citation>
    <scope>NUCLEOTIDE SEQUENCE [LARGE SCALE GENOMIC DNA]</scope>
    <source>
        <strain evidence="1 2">GH-19</strain>
    </source>
</reference>
<protein>
    <recommendedName>
        <fullName evidence="3">Pheromone</fullName>
    </recommendedName>
</protein>
<name>A0ABR1IPQ3_9AGAR</name>
<organism evidence="1 2">
    <name type="scientific">Marasmiellus scandens</name>
    <dbReference type="NCBI Taxonomy" id="2682957"/>
    <lineage>
        <taxon>Eukaryota</taxon>
        <taxon>Fungi</taxon>
        <taxon>Dikarya</taxon>
        <taxon>Basidiomycota</taxon>
        <taxon>Agaricomycotina</taxon>
        <taxon>Agaricomycetes</taxon>
        <taxon>Agaricomycetidae</taxon>
        <taxon>Agaricales</taxon>
        <taxon>Marasmiineae</taxon>
        <taxon>Omphalotaceae</taxon>
        <taxon>Marasmiellus</taxon>
    </lineage>
</organism>
<comment type="caution">
    <text evidence="1">The sequence shown here is derived from an EMBL/GenBank/DDBJ whole genome shotgun (WGS) entry which is preliminary data.</text>
</comment>
<dbReference type="Pfam" id="PF08015">
    <property type="entry name" value="Pheromone"/>
    <property type="match status" value="1"/>
</dbReference>
<dbReference type="EMBL" id="JBANRG010000111">
    <property type="protein sequence ID" value="KAK7435121.1"/>
    <property type="molecule type" value="Genomic_DNA"/>
</dbReference>
<gene>
    <name evidence="1" type="ORF">VKT23_019814</name>
</gene>
<accession>A0ABR1IPQ3</accession>
<evidence type="ECO:0008006" key="3">
    <source>
        <dbReference type="Google" id="ProtNLM"/>
    </source>
</evidence>
<evidence type="ECO:0000313" key="1">
    <source>
        <dbReference type="EMBL" id="KAK7435121.1"/>
    </source>
</evidence>
<sequence length="76" mass="7987">MDNFITLDFALARPGPALLDLSAPIIEGDFSSLSIPVSPTSSVHSEESLEDSETALVPVDAERYNAGTMSAFCVVA</sequence>
<evidence type="ECO:0000313" key="2">
    <source>
        <dbReference type="Proteomes" id="UP001498398"/>
    </source>
</evidence>